<feature type="transmembrane region" description="Helical" evidence="6">
    <location>
        <begin position="6"/>
        <end position="30"/>
    </location>
</feature>
<feature type="domain" description="G-protein coupled receptors family 1 profile" evidence="7">
    <location>
        <begin position="22"/>
        <end position="356"/>
    </location>
</feature>
<dbReference type="GeneID" id="63842786"/>
<name>A0A9P4XYL0_CRYP1</name>
<protein>
    <recommendedName>
        <fullName evidence="7">G-protein coupled receptors family 1 profile domain-containing protein</fullName>
    </recommendedName>
</protein>
<evidence type="ECO:0000256" key="5">
    <source>
        <dbReference type="SAM" id="MobiDB-lite"/>
    </source>
</evidence>
<evidence type="ECO:0000259" key="7">
    <source>
        <dbReference type="PROSITE" id="PS50262"/>
    </source>
</evidence>
<dbReference type="Pfam" id="PF11710">
    <property type="entry name" value="Git3"/>
    <property type="match status" value="1"/>
</dbReference>
<evidence type="ECO:0000256" key="4">
    <source>
        <dbReference type="ARBA" id="ARBA00023136"/>
    </source>
</evidence>
<dbReference type="Proteomes" id="UP000803844">
    <property type="component" value="Unassembled WGS sequence"/>
</dbReference>
<feature type="transmembrane region" description="Helical" evidence="6">
    <location>
        <begin position="305"/>
        <end position="328"/>
    </location>
</feature>
<gene>
    <name evidence="8" type="ORF">M406DRAFT_73793</name>
</gene>
<comment type="subcellular location">
    <subcellularLocation>
        <location evidence="1">Membrane</location>
        <topology evidence="1">Multi-pass membrane protein</topology>
    </subcellularLocation>
</comment>
<evidence type="ECO:0000313" key="8">
    <source>
        <dbReference type="EMBL" id="KAF3763165.1"/>
    </source>
</evidence>
<dbReference type="PROSITE" id="PS50262">
    <property type="entry name" value="G_PROTEIN_RECEP_F1_2"/>
    <property type="match status" value="1"/>
</dbReference>
<comment type="caution">
    <text evidence="8">The sequence shown here is derived from an EMBL/GenBank/DDBJ whole genome shotgun (WGS) entry which is preliminary data.</text>
</comment>
<dbReference type="RefSeq" id="XP_040774126.1">
    <property type="nucleotide sequence ID" value="XM_040925657.1"/>
</dbReference>
<dbReference type="EMBL" id="MU032349">
    <property type="protein sequence ID" value="KAF3763165.1"/>
    <property type="molecule type" value="Genomic_DNA"/>
</dbReference>
<dbReference type="PANTHER" id="PTHR23112:SF37">
    <property type="entry name" value="G PROTEIN-COUPLED RECEPTOR GPR1"/>
    <property type="match status" value="1"/>
</dbReference>
<dbReference type="OrthoDB" id="100006at2759"/>
<feature type="compositionally biased region" description="Basic residues" evidence="5">
    <location>
        <begin position="367"/>
        <end position="381"/>
    </location>
</feature>
<dbReference type="Gene3D" id="1.20.1070.10">
    <property type="entry name" value="Rhodopsin 7-helix transmembrane proteins"/>
    <property type="match status" value="1"/>
</dbReference>
<feature type="region of interest" description="Disordered" evidence="5">
    <location>
        <begin position="364"/>
        <end position="390"/>
    </location>
</feature>
<dbReference type="AlphaFoldDB" id="A0A9P4XYL0"/>
<feature type="transmembrane region" description="Helical" evidence="6">
    <location>
        <begin position="137"/>
        <end position="157"/>
    </location>
</feature>
<dbReference type="GO" id="GO:0004930">
    <property type="term" value="F:G protein-coupled receptor activity"/>
    <property type="evidence" value="ECO:0007669"/>
    <property type="project" value="TreeGrafter"/>
</dbReference>
<accession>A0A9P4XYL0</accession>
<keyword evidence="3 6" id="KW-1133">Transmembrane helix</keyword>
<reference evidence="8" key="1">
    <citation type="journal article" date="2020" name="Phytopathology">
        <title>Genome sequence of the chestnut blight fungus Cryphonectria parasitica EP155: A fundamental resource for an archetypical invasive plant pathogen.</title>
        <authorList>
            <person name="Crouch J.A."/>
            <person name="Dawe A."/>
            <person name="Aerts A."/>
            <person name="Barry K."/>
            <person name="Churchill A.C.L."/>
            <person name="Grimwood J."/>
            <person name="Hillman B."/>
            <person name="Milgroom M.G."/>
            <person name="Pangilinan J."/>
            <person name="Smith M."/>
            <person name="Salamov A."/>
            <person name="Schmutz J."/>
            <person name="Yadav J."/>
            <person name="Grigoriev I.V."/>
            <person name="Nuss D."/>
        </authorList>
    </citation>
    <scope>NUCLEOTIDE SEQUENCE</scope>
    <source>
        <strain evidence="8">EP155</strain>
    </source>
</reference>
<dbReference type="InterPro" id="IPR017452">
    <property type="entry name" value="GPCR_Rhodpsn_7TM"/>
</dbReference>
<feature type="transmembrane region" description="Helical" evidence="6">
    <location>
        <begin position="184"/>
        <end position="204"/>
    </location>
</feature>
<organism evidence="8 9">
    <name type="scientific">Cryphonectria parasitica (strain ATCC 38755 / EP155)</name>
    <dbReference type="NCBI Taxonomy" id="660469"/>
    <lineage>
        <taxon>Eukaryota</taxon>
        <taxon>Fungi</taxon>
        <taxon>Dikarya</taxon>
        <taxon>Ascomycota</taxon>
        <taxon>Pezizomycotina</taxon>
        <taxon>Sordariomycetes</taxon>
        <taxon>Sordariomycetidae</taxon>
        <taxon>Diaporthales</taxon>
        <taxon>Cryphonectriaceae</taxon>
        <taxon>Cryphonectria-Endothia species complex</taxon>
        <taxon>Cryphonectria</taxon>
    </lineage>
</organism>
<proteinExistence type="predicted"/>
<dbReference type="InterPro" id="IPR023041">
    <property type="entry name" value="Glucose_rcpt_Git3-like_N"/>
</dbReference>
<evidence type="ECO:0000256" key="6">
    <source>
        <dbReference type="SAM" id="Phobius"/>
    </source>
</evidence>
<sequence>MYQAWVAVPTLICSTLSAVATGTVIMLWILSRHNDKWSLRYMLIMNLNVAGSSSCPANHRIITPAEFINSWNNTISGFNVVSSQKSLPIGFSCDLNGWVGQVSVQAADFSVLAIAIITYMTVTFNPLVMNNTVEQQFFICGLVWVIPCITATVALATGHMEPVTGNWCWISREPLYLRYVLGHGWRFLIFLIAIALYICVFLKVRRRLSKRDRSPSLRREYSFSMYTTSAPSINATMLNNALVRGTHTAPITVREAVTHTHSQRNKETGIEAAQEAKQAAYVRLGVKPRIMVRASSSLDHDTKHWLLLSLFPLAYIVVWIPGLCNRFAELTGTQSATLDALQATTQLTGLVNALIYGFREHSEAHQRRTRARRRQPRRRQNRQTVTKEVY</sequence>
<dbReference type="GO" id="GO:0007189">
    <property type="term" value="P:adenylate cyclase-activating G protein-coupled receptor signaling pathway"/>
    <property type="evidence" value="ECO:0007669"/>
    <property type="project" value="TreeGrafter"/>
</dbReference>
<evidence type="ECO:0000256" key="3">
    <source>
        <dbReference type="ARBA" id="ARBA00022989"/>
    </source>
</evidence>
<dbReference type="SUPFAM" id="SSF81321">
    <property type="entry name" value="Family A G protein-coupled receptor-like"/>
    <property type="match status" value="1"/>
</dbReference>
<evidence type="ECO:0000256" key="1">
    <source>
        <dbReference type="ARBA" id="ARBA00004141"/>
    </source>
</evidence>
<dbReference type="GO" id="GO:0005886">
    <property type="term" value="C:plasma membrane"/>
    <property type="evidence" value="ECO:0007669"/>
    <property type="project" value="TreeGrafter"/>
</dbReference>
<evidence type="ECO:0000313" key="9">
    <source>
        <dbReference type="Proteomes" id="UP000803844"/>
    </source>
</evidence>
<keyword evidence="9" id="KW-1185">Reference proteome</keyword>
<keyword evidence="2 6" id="KW-0812">Transmembrane</keyword>
<keyword evidence="4 6" id="KW-0472">Membrane</keyword>
<dbReference type="PANTHER" id="PTHR23112">
    <property type="entry name" value="G PROTEIN-COUPLED RECEPTOR 157-RELATED"/>
    <property type="match status" value="1"/>
</dbReference>
<evidence type="ECO:0000256" key="2">
    <source>
        <dbReference type="ARBA" id="ARBA00022692"/>
    </source>
</evidence>